<gene>
    <name evidence="2" type="ORF">WJX72_009120</name>
</gene>
<comment type="caution">
    <text evidence="2">The sequence shown here is derived from an EMBL/GenBank/DDBJ whole genome shotgun (WGS) entry which is preliminary data.</text>
</comment>
<dbReference type="Gene3D" id="3.40.50.1000">
    <property type="entry name" value="HAD superfamily/HAD-like"/>
    <property type="match status" value="1"/>
</dbReference>
<dbReference type="PANTHER" id="PTHR42896:SF2">
    <property type="entry name" value="CBBY-LIKE PROTEIN"/>
    <property type="match status" value="1"/>
</dbReference>
<dbReference type="InterPro" id="IPR036412">
    <property type="entry name" value="HAD-like_sf"/>
</dbReference>
<proteinExistence type="predicted"/>
<name>A0AAW1QFZ1_9CHLO</name>
<dbReference type="SUPFAM" id="SSF56784">
    <property type="entry name" value="HAD-like"/>
    <property type="match status" value="1"/>
</dbReference>
<keyword evidence="3" id="KW-1185">Reference proteome</keyword>
<dbReference type="AlphaFoldDB" id="A0AAW1QFZ1"/>
<organism evidence="2 3">
    <name type="scientific">[Myrmecia] bisecta</name>
    <dbReference type="NCBI Taxonomy" id="41462"/>
    <lineage>
        <taxon>Eukaryota</taxon>
        <taxon>Viridiplantae</taxon>
        <taxon>Chlorophyta</taxon>
        <taxon>core chlorophytes</taxon>
        <taxon>Trebouxiophyceae</taxon>
        <taxon>Trebouxiales</taxon>
        <taxon>Trebouxiaceae</taxon>
        <taxon>Myrmecia</taxon>
    </lineage>
</organism>
<dbReference type="InterPro" id="IPR044999">
    <property type="entry name" value="CbbY-like"/>
</dbReference>
<dbReference type="EMBL" id="JALJOR010000003">
    <property type="protein sequence ID" value="KAK9820334.1"/>
    <property type="molecule type" value="Genomic_DNA"/>
</dbReference>
<dbReference type="Gene3D" id="1.10.150.240">
    <property type="entry name" value="Putative phosphatase, domain 2"/>
    <property type="match status" value="1"/>
</dbReference>
<evidence type="ECO:0000313" key="2">
    <source>
        <dbReference type="EMBL" id="KAK9820334.1"/>
    </source>
</evidence>
<dbReference type="InterPro" id="IPR023198">
    <property type="entry name" value="PGP-like_dom2"/>
</dbReference>
<dbReference type="Proteomes" id="UP001489004">
    <property type="component" value="Unassembled WGS sequence"/>
</dbReference>
<evidence type="ECO:0000256" key="1">
    <source>
        <dbReference type="SAM" id="MobiDB-lite"/>
    </source>
</evidence>
<protein>
    <submittedName>
        <fullName evidence="2">Uncharacterized protein</fullName>
    </submittedName>
</protein>
<feature type="region of interest" description="Disordered" evidence="1">
    <location>
        <begin position="23"/>
        <end position="58"/>
    </location>
</feature>
<evidence type="ECO:0000313" key="3">
    <source>
        <dbReference type="Proteomes" id="UP001489004"/>
    </source>
</evidence>
<feature type="compositionally biased region" description="Polar residues" evidence="1">
    <location>
        <begin position="44"/>
        <end position="58"/>
    </location>
</feature>
<dbReference type="GO" id="GO:0016787">
    <property type="term" value="F:hydrolase activity"/>
    <property type="evidence" value="ECO:0007669"/>
    <property type="project" value="InterPro"/>
</dbReference>
<dbReference type="PANTHER" id="PTHR42896">
    <property type="entry name" value="XYLULOSE-1,5-BISPHOSPHATE (XUBP) PHOSPHATASE"/>
    <property type="match status" value="1"/>
</dbReference>
<sequence length="392" mass="41565">MASTCLPVAAVVPSDRRSYCLSGRPSGAAIQSHATRSTRDGPSKRQQQPLSGPGCQGQSSCRLWARQNSSQGEATTSARLGLVLECDGVVVDIHADAHRPAFNEAFEKMGFDCTNWSPSVYHDLLASGDGTAEGIISAYYNTVGWPWVIPTTERRQFLEKVHAMKRAALDRMVAAGEIKLRSGVVQLIDDALTDGARVAVIAGTGSTPEERIVDAALQALGPFRAQQIRVYTARQETEEPERDGGSSAETSGVGELKLGLEDSMAAAQAKVKRDGARDFIESLKGSAYSSSITVGVDPVLLVASQRAGLIGTSWLAACTATMDVPLRRCAFVSADSTTMKAAQGAGMLSAAVPPRRSARGVFPHADATFDGFGYGGGVTWARLKRMLEARSE</sequence>
<reference evidence="2 3" key="1">
    <citation type="journal article" date="2024" name="Nat. Commun.">
        <title>Phylogenomics reveals the evolutionary origins of lichenization in chlorophyte algae.</title>
        <authorList>
            <person name="Puginier C."/>
            <person name="Libourel C."/>
            <person name="Otte J."/>
            <person name="Skaloud P."/>
            <person name="Haon M."/>
            <person name="Grisel S."/>
            <person name="Petersen M."/>
            <person name="Berrin J.G."/>
            <person name="Delaux P.M."/>
            <person name="Dal Grande F."/>
            <person name="Keller J."/>
        </authorList>
    </citation>
    <scope>NUCLEOTIDE SEQUENCE [LARGE SCALE GENOMIC DNA]</scope>
    <source>
        <strain evidence="2 3">SAG 2043</strain>
    </source>
</reference>
<dbReference type="InterPro" id="IPR023214">
    <property type="entry name" value="HAD_sf"/>
</dbReference>
<accession>A0AAW1QFZ1</accession>